<proteinExistence type="predicted"/>
<sequence length="786" mass="89139">MRFRLISFTILLLLTPVYVFSQTEISGTIYDGQTGETLPAATVILENSLRGTISNEEGKYSIQVDQLPVTIRVSYIGYESFNVVVDENSPRVIDVRLFPSVTQMEEIVVTDRDPGLTIMERVIERKKLWRANLDSYQSEAYTRQILENDTSIVSITESSSTLYWQKGEGHREIQKSTRQTSNINADENFAGVRYLPNFYDDNVEIAGYNIVGITHPDALSYYHFKLLETLQMDGVPVYKIEVTPKRKLQPTFKGVAFVLGRQYALVDVDLKPNEVVNFPPPVQDFDLSYKQQFSNYGRDFWLPVDMRIEGRIRIGLIGLQFPAINFKQVSRISDYQVNVSIPDSIFNNQDTFTKADTTYKEEVTFVEIPLTDEERRAYETIDSTQTMEEAFRPEGFLARMLDDEEEERSGPLSGIGNLFPDGVGLRAKYNRVEGVHIGLNYQNEISNLSLNTKIFGGYSFNSETWDYGTNLVKQIATLDRISLDLHLQYQQTMDTQYQSNNYTVGMNSFVTLIGGDDYFNYFRNEQLGVGVEVKNILDKTDLKIMGRHEIHRSTLTDEVVDFRLFDWVNERRLNPGISEGTVRSVSAEIGYNVQERNFGFAGNRQILLKGEFSNSALGSDFDFSSLMVSIDWNFGTFYQRRLFANTLDIHLSGGTILGTPPIQKLGSIDGSLSRFTPFSILKTKPYTPYVGNNFGLAVAEHNFRTIPFEILGLNYFVEKGWGIILFGGAGFAEGTDEFSGLSMQSDGIHSEAGVSLNSIFGILRLDFAKRLDAPGYFFGFSVPRYF</sequence>
<protein>
    <recommendedName>
        <fullName evidence="3">Carboxypeptidase-like regulatory domain-containing protein</fullName>
    </recommendedName>
</protein>
<evidence type="ECO:0000313" key="1">
    <source>
        <dbReference type="EMBL" id="PKD43115.1"/>
    </source>
</evidence>
<dbReference type="Pfam" id="PF13715">
    <property type="entry name" value="CarbopepD_reg_2"/>
    <property type="match status" value="1"/>
</dbReference>
<keyword evidence="2" id="KW-1185">Reference proteome</keyword>
<gene>
    <name evidence="1" type="ORF">CWD77_10835</name>
</gene>
<dbReference type="SUPFAM" id="SSF49464">
    <property type="entry name" value="Carboxypeptidase regulatory domain-like"/>
    <property type="match status" value="1"/>
</dbReference>
<comment type="caution">
    <text evidence="1">The sequence shown here is derived from an EMBL/GenBank/DDBJ whole genome shotgun (WGS) entry which is preliminary data.</text>
</comment>
<evidence type="ECO:0000313" key="2">
    <source>
        <dbReference type="Proteomes" id="UP000233398"/>
    </source>
</evidence>
<dbReference type="OrthoDB" id="983143at2"/>
<dbReference type="RefSeq" id="WP_101073589.1">
    <property type="nucleotide sequence ID" value="NZ_PISP01000003.1"/>
</dbReference>
<dbReference type="InterPro" id="IPR008969">
    <property type="entry name" value="CarboxyPept-like_regulatory"/>
</dbReference>
<dbReference type="Gene3D" id="2.40.160.50">
    <property type="entry name" value="membrane protein fhac: a member of the omp85/tpsb transporter family"/>
    <property type="match status" value="1"/>
</dbReference>
<dbReference type="InterPro" id="IPR043741">
    <property type="entry name" value="DUF5686"/>
</dbReference>
<dbReference type="Proteomes" id="UP000233398">
    <property type="component" value="Unassembled WGS sequence"/>
</dbReference>
<reference evidence="1 2" key="1">
    <citation type="submission" date="2017-11" db="EMBL/GenBank/DDBJ databases">
        <title>Rhodohalobacter 15182 sp. nov., isolated from a salt lake.</title>
        <authorList>
            <person name="Han S."/>
        </authorList>
    </citation>
    <scope>NUCLEOTIDE SEQUENCE [LARGE SCALE GENOMIC DNA]</scope>
    <source>
        <strain evidence="1 2">15182</strain>
    </source>
</reference>
<accession>A0A2N0VFZ8</accession>
<organism evidence="1 2">
    <name type="scientific">Rhodohalobacter barkolensis</name>
    <dbReference type="NCBI Taxonomy" id="2053187"/>
    <lineage>
        <taxon>Bacteria</taxon>
        <taxon>Pseudomonadati</taxon>
        <taxon>Balneolota</taxon>
        <taxon>Balneolia</taxon>
        <taxon>Balneolales</taxon>
        <taxon>Balneolaceae</taxon>
        <taxon>Rhodohalobacter</taxon>
    </lineage>
</organism>
<dbReference type="EMBL" id="PISP01000003">
    <property type="protein sequence ID" value="PKD43115.1"/>
    <property type="molecule type" value="Genomic_DNA"/>
</dbReference>
<evidence type="ECO:0008006" key="3">
    <source>
        <dbReference type="Google" id="ProtNLM"/>
    </source>
</evidence>
<dbReference type="Pfam" id="PF18939">
    <property type="entry name" value="DUF5686"/>
    <property type="match status" value="1"/>
</dbReference>
<name>A0A2N0VFZ8_9BACT</name>
<dbReference type="AlphaFoldDB" id="A0A2N0VFZ8"/>
<dbReference type="Gene3D" id="2.60.40.1120">
    <property type="entry name" value="Carboxypeptidase-like, regulatory domain"/>
    <property type="match status" value="1"/>
</dbReference>